<comment type="caution">
    <text evidence="1">The sequence shown here is derived from an EMBL/GenBank/DDBJ whole genome shotgun (WGS) entry which is preliminary data.</text>
</comment>
<protein>
    <submittedName>
        <fullName evidence="1">Uncharacterized protein</fullName>
    </submittedName>
</protein>
<keyword evidence="2" id="KW-1185">Reference proteome</keyword>
<name>A0ABU5L7X3_9RICK</name>
<dbReference type="RefSeq" id="WP_322497705.1">
    <property type="nucleotide sequence ID" value="NZ_JARGYT010000029.1"/>
</dbReference>
<sequence>MNNINQQDDEIKRYDWYFTDLYPAIRGIFESITKELRFISNRKNKNDRYQSWGYIHGGYDILTIYYALCKVYEMDYEEKAFSFDHLENLDIEICFMPINYYIMSIFGRKVDIKPDDDRYKLFLRCFISELIDLAIQKEQFILSHYIEDINRNYESAYLQQFGLLFESMRTRCEEIPKEGDNRYKYIYEKDLGLDRYTPYIVTANQMKSRNR</sequence>
<gene>
    <name evidence="1" type="ORF">Cyrtocomes_00600</name>
</gene>
<dbReference type="EMBL" id="JARGYT010000029">
    <property type="protein sequence ID" value="MDZ5762226.1"/>
    <property type="molecule type" value="Genomic_DNA"/>
</dbReference>
<evidence type="ECO:0000313" key="2">
    <source>
        <dbReference type="Proteomes" id="UP001293791"/>
    </source>
</evidence>
<proteinExistence type="predicted"/>
<accession>A0ABU5L7X3</accession>
<evidence type="ECO:0000313" key="1">
    <source>
        <dbReference type="EMBL" id="MDZ5762226.1"/>
    </source>
</evidence>
<organism evidence="1 2">
    <name type="scientific">Candidatus Cyrtobacter comes</name>
    <dbReference type="NCBI Taxonomy" id="675776"/>
    <lineage>
        <taxon>Bacteria</taxon>
        <taxon>Pseudomonadati</taxon>
        <taxon>Pseudomonadota</taxon>
        <taxon>Alphaproteobacteria</taxon>
        <taxon>Rickettsiales</taxon>
        <taxon>Candidatus Midichloriaceae</taxon>
        <taxon>Candidatus Cyrtobacter</taxon>
    </lineage>
</organism>
<reference evidence="1 2" key="1">
    <citation type="submission" date="2023-02" db="EMBL/GenBank/DDBJ databases">
        <title>Host association and intracellularity evolved multiple times independently in the Rickettsiales.</title>
        <authorList>
            <person name="Castelli M."/>
            <person name="Nardi T."/>
            <person name="Gammuto L."/>
            <person name="Bellinzona G."/>
            <person name="Sabaneyeva E."/>
            <person name="Potekhin A."/>
            <person name="Serra V."/>
            <person name="Petroni G."/>
            <person name="Sassera D."/>
        </authorList>
    </citation>
    <scope>NUCLEOTIDE SEQUENCE [LARGE SCALE GENOMIC DNA]</scope>
    <source>
        <strain evidence="1 2">BOD18</strain>
    </source>
</reference>
<dbReference type="Proteomes" id="UP001293791">
    <property type="component" value="Unassembled WGS sequence"/>
</dbReference>